<organism evidence="9 10">
    <name type="scientific">Aquifex aeolicus</name>
    <dbReference type="NCBI Taxonomy" id="63363"/>
    <lineage>
        <taxon>Bacteria</taxon>
        <taxon>Pseudomonadati</taxon>
        <taxon>Aquificota</taxon>
        <taxon>Aquificia</taxon>
        <taxon>Aquificales</taxon>
        <taxon>Aquificaceae</taxon>
        <taxon>Aquifex</taxon>
    </lineage>
</organism>
<keyword evidence="7" id="KW-0998">Cell outer membrane</keyword>
<sequence length="415" mass="48435">MFKKTLLLTPFLGFGLSLEEAVQIALSNNPKVKAQLYRYKGAKEEFKSAIAQRLGEVSLFWRYTQYKFPRVVAPISPPVNPANFRGDDQIRIYGLRYKVRLFDACGQFFTILAKRDTARLYSLLAEDSAKETAKEVKKAYFKILALKERLKAFLLRKREVEKLYQIVKNAYELGKRPLLDLLKVKAKLWEVNSKLSQLSAQLERTKNKLRVLLNTDKPLEVDEVKVTPKKFGEEQFIGLLLKNNPKLKEVAAQRKIAEDYKRVALSHFAPTVDFTYSTQKYVYAGKSSSDWSFTVNVNFPIMDFGKRFFEYRLARYEERKREELLKFTEREVLENYKSLVETLNAMVDTIKANERRLEFAEEAYRVEKEKYITGRGKIYSLLKAQAEYYQALGEYKAGIYEWASLKAELDYLLGF</sequence>
<dbReference type="GO" id="GO:0009279">
    <property type="term" value="C:cell outer membrane"/>
    <property type="evidence" value="ECO:0007669"/>
    <property type="project" value="UniProtKB-SubCell"/>
</dbReference>
<evidence type="ECO:0000256" key="5">
    <source>
        <dbReference type="ARBA" id="ARBA00022692"/>
    </source>
</evidence>
<evidence type="ECO:0000256" key="6">
    <source>
        <dbReference type="ARBA" id="ARBA00023136"/>
    </source>
</evidence>
<dbReference type="SUPFAM" id="SSF56954">
    <property type="entry name" value="Outer membrane efflux proteins (OEP)"/>
    <property type="match status" value="1"/>
</dbReference>
<accession>A0A9D0YNV9</accession>
<reference evidence="9" key="1">
    <citation type="journal article" date="2020" name="ISME J.">
        <title>Gammaproteobacteria mediating utilization of methyl-, sulfur- and petroleum organic compounds in deep ocean hydrothermal plumes.</title>
        <authorList>
            <person name="Zhou Z."/>
            <person name="Liu Y."/>
            <person name="Pan J."/>
            <person name="Cron B.R."/>
            <person name="Toner B.M."/>
            <person name="Anantharaman K."/>
            <person name="Breier J.A."/>
            <person name="Dick G.J."/>
            <person name="Li M."/>
        </authorList>
    </citation>
    <scope>NUCLEOTIDE SEQUENCE</scope>
    <source>
        <strain evidence="9">SZUA-1501</strain>
    </source>
</reference>
<evidence type="ECO:0000256" key="4">
    <source>
        <dbReference type="ARBA" id="ARBA00022452"/>
    </source>
</evidence>
<protein>
    <submittedName>
        <fullName evidence="9">TolC family protein</fullName>
    </submittedName>
</protein>
<evidence type="ECO:0000313" key="10">
    <source>
        <dbReference type="Proteomes" id="UP000606463"/>
    </source>
</evidence>
<evidence type="ECO:0000256" key="3">
    <source>
        <dbReference type="ARBA" id="ARBA00022448"/>
    </source>
</evidence>
<dbReference type="GO" id="GO:1990281">
    <property type="term" value="C:efflux pump complex"/>
    <property type="evidence" value="ECO:0007669"/>
    <property type="project" value="TreeGrafter"/>
</dbReference>
<keyword evidence="8" id="KW-0175">Coiled coil</keyword>
<keyword evidence="4" id="KW-1134">Transmembrane beta strand</keyword>
<dbReference type="PANTHER" id="PTHR30026:SF20">
    <property type="entry name" value="OUTER MEMBRANE PROTEIN TOLC"/>
    <property type="match status" value="1"/>
</dbReference>
<name>A0A9D0YNV9_AQUAO</name>
<comment type="subcellular location">
    <subcellularLocation>
        <location evidence="1">Cell outer membrane</location>
    </subcellularLocation>
</comment>
<dbReference type="EMBL" id="DQVE01000012">
    <property type="protein sequence ID" value="HIP97966.1"/>
    <property type="molecule type" value="Genomic_DNA"/>
</dbReference>
<evidence type="ECO:0000256" key="2">
    <source>
        <dbReference type="ARBA" id="ARBA00007613"/>
    </source>
</evidence>
<dbReference type="GO" id="GO:0015562">
    <property type="term" value="F:efflux transmembrane transporter activity"/>
    <property type="evidence" value="ECO:0007669"/>
    <property type="project" value="InterPro"/>
</dbReference>
<dbReference type="InterPro" id="IPR003423">
    <property type="entry name" value="OMP_efflux"/>
</dbReference>
<evidence type="ECO:0000256" key="8">
    <source>
        <dbReference type="SAM" id="Coils"/>
    </source>
</evidence>
<proteinExistence type="inferred from homology"/>
<feature type="coiled-coil region" evidence="8">
    <location>
        <begin position="188"/>
        <end position="215"/>
    </location>
</feature>
<dbReference type="Proteomes" id="UP000606463">
    <property type="component" value="Unassembled WGS sequence"/>
</dbReference>
<dbReference type="Pfam" id="PF02321">
    <property type="entry name" value="OEP"/>
    <property type="match status" value="2"/>
</dbReference>
<keyword evidence="5" id="KW-0812">Transmembrane</keyword>
<dbReference type="InterPro" id="IPR051906">
    <property type="entry name" value="TolC-like"/>
</dbReference>
<dbReference type="Gene3D" id="1.20.1600.10">
    <property type="entry name" value="Outer membrane efflux proteins (OEP)"/>
    <property type="match status" value="1"/>
</dbReference>
<evidence type="ECO:0000256" key="1">
    <source>
        <dbReference type="ARBA" id="ARBA00004442"/>
    </source>
</evidence>
<feature type="coiled-coil region" evidence="8">
    <location>
        <begin position="333"/>
        <end position="370"/>
    </location>
</feature>
<evidence type="ECO:0000313" key="9">
    <source>
        <dbReference type="EMBL" id="HIP97966.1"/>
    </source>
</evidence>
<comment type="similarity">
    <text evidence="2">Belongs to the outer membrane factor (OMF) (TC 1.B.17) family.</text>
</comment>
<keyword evidence="3" id="KW-0813">Transport</keyword>
<comment type="caution">
    <text evidence="9">The sequence shown here is derived from an EMBL/GenBank/DDBJ whole genome shotgun (WGS) entry which is preliminary data.</text>
</comment>
<gene>
    <name evidence="9" type="ORF">EYH37_01170</name>
</gene>
<dbReference type="AlphaFoldDB" id="A0A9D0YNV9"/>
<keyword evidence="6" id="KW-0472">Membrane</keyword>
<evidence type="ECO:0000256" key="7">
    <source>
        <dbReference type="ARBA" id="ARBA00023237"/>
    </source>
</evidence>
<dbReference type="GO" id="GO:0015288">
    <property type="term" value="F:porin activity"/>
    <property type="evidence" value="ECO:0007669"/>
    <property type="project" value="TreeGrafter"/>
</dbReference>
<dbReference type="PANTHER" id="PTHR30026">
    <property type="entry name" value="OUTER MEMBRANE PROTEIN TOLC"/>
    <property type="match status" value="1"/>
</dbReference>